<sequence length="99" mass="11565">MFFVDVRFSKENAIGSPRPSMFYLDLGCSYKSYPRTNISELRKKEVHTIRLDKLREGTDDFAVDNAIGTGKMGIMYEGKLPKDWYLAVKRLFDSKEFKR</sequence>
<dbReference type="SUPFAM" id="SSF56112">
    <property type="entry name" value="Protein kinase-like (PK-like)"/>
    <property type="match status" value="1"/>
</dbReference>
<name>A0AAN9KFY0_CANGL</name>
<accession>A0AAN9KFY0</accession>
<proteinExistence type="predicted"/>
<comment type="caution">
    <text evidence="1">The sequence shown here is derived from an EMBL/GenBank/DDBJ whole genome shotgun (WGS) entry which is preliminary data.</text>
</comment>
<protein>
    <submittedName>
        <fullName evidence="1">Uncharacterized protein</fullName>
    </submittedName>
</protein>
<evidence type="ECO:0000313" key="1">
    <source>
        <dbReference type="EMBL" id="KAK7315698.1"/>
    </source>
</evidence>
<dbReference type="Gene3D" id="3.30.200.20">
    <property type="entry name" value="Phosphorylase Kinase, domain 1"/>
    <property type="match status" value="1"/>
</dbReference>
<dbReference type="EMBL" id="JAYMYQ010000008">
    <property type="protein sequence ID" value="KAK7315698.1"/>
    <property type="molecule type" value="Genomic_DNA"/>
</dbReference>
<dbReference type="AlphaFoldDB" id="A0AAN9KFY0"/>
<gene>
    <name evidence="1" type="ORF">VNO77_34266</name>
</gene>
<dbReference type="Proteomes" id="UP001367508">
    <property type="component" value="Unassembled WGS sequence"/>
</dbReference>
<keyword evidence="2" id="KW-1185">Reference proteome</keyword>
<organism evidence="1 2">
    <name type="scientific">Canavalia gladiata</name>
    <name type="common">Sword bean</name>
    <name type="synonym">Dolichos gladiatus</name>
    <dbReference type="NCBI Taxonomy" id="3824"/>
    <lineage>
        <taxon>Eukaryota</taxon>
        <taxon>Viridiplantae</taxon>
        <taxon>Streptophyta</taxon>
        <taxon>Embryophyta</taxon>
        <taxon>Tracheophyta</taxon>
        <taxon>Spermatophyta</taxon>
        <taxon>Magnoliopsida</taxon>
        <taxon>eudicotyledons</taxon>
        <taxon>Gunneridae</taxon>
        <taxon>Pentapetalae</taxon>
        <taxon>rosids</taxon>
        <taxon>fabids</taxon>
        <taxon>Fabales</taxon>
        <taxon>Fabaceae</taxon>
        <taxon>Papilionoideae</taxon>
        <taxon>50 kb inversion clade</taxon>
        <taxon>NPAAA clade</taxon>
        <taxon>indigoferoid/millettioid clade</taxon>
        <taxon>Phaseoleae</taxon>
        <taxon>Canavalia</taxon>
    </lineage>
</organism>
<reference evidence="1 2" key="1">
    <citation type="submission" date="2024-01" db="EMBL/GenBank/DDBJ databases">
        <title>The genomes of 5 underutilized Papilionoideae crops provide insights into root nodulation and disease resistanc.</title>
        <authorList>
            <person name="Jiang F."/>
        </authorList>
    </citation>
    <scope>NUCLEOTIDE SEQUENCE [LARGE SCALE GENOMIC DNA]</scope>
    <source>
        <strain evidence="1">LVBAO_FW01</strain>
        <tissue evidence="1">Leaves</tissue>
    </source>
</reference>
<dbReference type="InterPro" id="IPR011009">
    <property type="entry name" value="Kinase-like_dom_sf"/>
</dbReference>
<evidence type="ECO:0000313" key="2">
    <source>
        <dbReference type="Proteomes" id="UP001367508"/>
    </source>
</evidence>